<accession>A0AAD5S4U9</accession>
<proteinExistence type="predicted"/>
<organism evidence="2 3">
    <name type="scientific">Rhizophlyctis rosea</name>
    <dbReference type="NCBI Taxonomy" id="64517"/>
    <lineage>
        <taxon>Eukaryota</taxon>
        <taxon>Fungi</taxon>
        <taxon>Fungi incertae sedis</taxon>
        <taxon>Chytridiomycota</taxon>
        <taxon>Chytridiomycota incertae sedis</taxon>
        <taxon>Chytridiomycetes</taxon>
        <taxon>Rhizophlyctidales</taxon>
        <taxon>Rhizophlyctidaceae</taxon>
        <taxon>Rhizophlyctis</taxon>
    </lineage>
</organism>
<gene>
    <name evidence="2" type="ORF">HK097_001070</name>
</gene>
<keyword evidence="1" id="KW-0812">Transmembrane</keyword>
<sequence length="231" mass="26785">MTGLNDDAWSHVLSYIFPTSITSFLALATVNSRFNILINTHPAWAILEKPLKIHPPKSSTKESWKSLVMLHRTYHCERCPTESYLPTLPLELYHPPNHMIAAVCWECHSRLQQLELNLSHLNRKFDLAAELAKYPIFDGYEIDEILRSIYERSYGAGVKDWMENIERKENAAEVAASMVPHREQAERKRSVKRWYAGYAKEDRVKWIKDGVGDIGVIVNEVREDFLTSWDV</sequence>
<evidence type="ECO:0000256" key="1">
    <source>
        <dbReference type="SAM" id="Phobius"/>
    </source>
</evidence>
<keyword evidence="3" id="KW-1185">Reference proteome</keyword>
<dbReference type="AlphaFoldDB" id="A0AAD5S4U9"/>
<keyword evidence="1" id="KW-1133">Transmembrane helix</keyword>
<keyword evidence="1" id="KW-0472">Membrane</keyword>
<evidence type="ECO:0000313" key="3">
    <source>
        <dbReference type="Proteomes" id="UP001212841"/>
    </source>
</evidence>
<dbReference type="EMBL" id="JADGJD010001202">
    <property type="protein sequence ID" value="KAJ3045985.1"/>
    <property type="molecule type" value="Genomic_DNA"/>
</dbReference>
<name>A0AAD5S4U9_9FUNG</name>
<evidence type="ECO:0000313" key="2">
    <source>
        <dbReference type="EMBL" id="KAJ3045985.1"/>
    </source>
</evidence>
<comment type="caution">
    <text evidence="2">The sequence shown here is derived from an EMBL/GenBank/DDBJ whole genome shotgun (WGS) entry which is preliminary data.</text>
</comment>
<feature type="transmembrane region" description="Helical" evidence="1">
    <location>
        <begin position="12"/>
        <end position="30"/>
    </location>
</feature>
<reference evidence="2" key="1">
    <citation type="submission" date="2020-05" db="EMBL/GenBank/DDBJ databases">
        <title>Phylogenomic resolution of chytrid fungi.</title>
        <authorList>
            <person name="Stajich J.E."/>
            <person name="Amses K."/>
            <person name="Simmons R."/>
            <person name="Seto K."/>
            <person name="Myers J."/>
            <person name="Bonds A."/>
            <person name="Quandt C.A."/>
            <person name="Barry K."/>
            <person name="Liu P."/>
            <person name="Grigoriev I."/>
            <person name="Longcore J.E."/>
            <person name="James T.Y."/>
        </authorList>
    </citation>
    <scope>NUCLEOTIDE SEQUENCE</scope>
    <source>
        <strain evidence="2">JEL0318</strain>
    </source>
</reference>
<evidence type="ECO:0008006" key="4">
    <source>
        <dbReference type="Google" id="ProtNLM"/>
    </source>
</evidence>
<dbReference type="Proteomes" id="UP001212841">
    <property type="component" value="Unassembled WGS sequence"/>
</dbReference>
<protein>
    <recommendedName>
        <fullName evidence="4">F-box domain-containing protein</fullName>
    </recommendedName>
</protein>